<dbReference type="GO" id="GO:0008137">
    <property type="term" value="F:NADH dehydrogenase (ubiquinone) activity"/>
    <property type="evidence" value="ECO:0007669"/>
    <property type="project" value="InterPro"/>
</dbReference>
<evidence type="ECO:0000256" key="1">
    <source>
        <dbReference type="ARBA" id="ARBA00004127"/>
    </source>
</evidence>
<proteinExistence type="inferred from homology"/>
<dbReference type="GO" id="GO:0016020">
    <property type="term" value="C:membrane"/>
    <property type="evidence" value="ECO:0007669"/>
    <property type="project" value="UniProtKB-SubCell"/>
</dbReference>
<feature type="transmembrane region" description="Helical" evidence="7">
    <location>
        <begin position="108"/>
        <end position="129"/>
    </location>
</feature>
<dbReference type="PANTHER" id="PTHR43507:SF1">
    <property type="entry name" value="NADH-UBIQUINONE OXIDOREDUCTASE CHAIN 4"/>
    <property type="match status" value="1"/>
</dbReference>
<accession>A0A0L8V5J6</accession>
<comment type="caution">
    <text evidence="9">The sequence shown here is derived from an EMBL/GenBank/DDBJ whole genome shotgun (WGS) entry which is preliminary data.</text>
</comment>
<name>A0A0L8V5J6_9BACT</name>
<evidence type="ECO:0000256" key="7">
    <source>
        <dbReference type="SAM" id="Phobius"/>
    </source>
</evidence>
<comment type="subcellular location">
    <subcellularLocation>
        <location evidence="1">Endomembrane system</location>
        <topology evidence="1">Multi-pass membrane protein</topology>
    </subcellularLocation>
    <subcellularLocation>
        <location evidence="6">Membrane</location>
        <topology evidence="6">Multi-pass membrane protein</topology>
    </subcellularLocation>
</comment>
<evidence type="ECO:0000313" key="9">
    <source>
        <dbReference type="EMBL" id="KOH43704.1"/>
    </source>
</evidence>
<dbReference type="EMBL" id="LGIA01000180">
    <property type="protein sequence ID" value="KOH43704.1"/>
    <property type="molecule type" value="Genomic_DNA"/>
</dbReference>
<dbReference type="InterPro" id="IPR010227">
    <property type="entry name" value="NADH_Q_OxRdtase_chainM/4"/>
</dbReference>
<organism evidence="9 10">
    <name type="scientific">Sunxiuqinia dokdonensis</name>
    <dbReference type="NCBI Taxonomy" id="1409788"/>
    <lineage>
        <taxon>Bacteria</taxon>
        <taxon>Pseudomonadati</taxon>
        <taxon>Bacteroidota</taxon>
        <taxon>Bacteroidia</taxon>
        <taxon>Marinilabiliales</taxon>
        <taxon>Prolixibacteraceae</taxon>
        <taxon>Sunxiuqinia</taxon>
    </lineage>
</organism>
<dbReference type="GO" id="GO:0015990">
    <property type="term" value="P:electron transport coupled proton transport"/>
    <property type="evidence" value="ECO:0007669"/>
    <property type="project" value="TreeGrafter"/>
</dbReference>
<keyword evidence="3 6" id="KW-0812">Transmembrane</keyword>
<feature type="transmembrane region" description="Helical" evidence="7">
    <location>
        <begin position="374"/>
        <end position="403"/>
    </location>
</feature>
<feature type="transmembrane region" description="Helical" evidence="7">
    <location>
        <begin position="27"/>
        <end position="47"/>
    </location>
</feature>
<dbReference type="OrthoDB" id="9811718at2"/>
<dbReference type="NCBIfam" id="TIGR01972">
    <property type="entry name" value="NDH_I_M"/>
    <property type="match status" value="1"/>
</dbReference>
<feature type="transmembrane region" description="Helical" evidence="7">
    <location>
        <begin position="83"/>
        <end position="101"/>
    </location>
</feature>
<feature type="transmembrane region" description="Helical" evidence="7">
    <location>
        <begin position="205"/>
        <end position="223"/>
    </location>
</feature>
<dbReference type="GO" id="GO:0048039">
    <property type="term" value="F:ubiquinone binding"/>
    <property type="evidence" value="ECO:0007669"/>
    <property type="project" value="TreeGrafter"/>
</dbReference>
<dbReference type="GO" id="GO:0003954">
    <property type="term" value="F:NADH dehydrogenase activity"/>
    <property type="evidence" value="ECO:0007669"/>
    <property type="project" value="TreeGrafter"/>
</dbReference>
<evidence type="ECO:0000313" key="10">
    <source>
        <dbReference type="Proteomes" id="UP000036958"/>
    </source>
</evidence>
<evidence type="ECO:0000256" key="4">
    <source>
        <dbReference type="ARBA" id="ARBA00022989"/>
    </source>
</evidence>
<evidence type="ECO:0000256" key="6">
    <source>
        <dbReference type="RuleBase" id="RU000320"/>
    </source>
</evidence>
<dbReference type="RefSeq" id="WP_053185906.1">
    <property type="nucleotide sequence ID" value="NZ_LGIA01000180.1"/>
</dbReference>
<sequence length="527" mass="58210">MILIWLIILLTGSGLLAWLAGRWSNTLPRVISLVANLFLLGIVITMWLKSVPGTEGQWVSSYTHAWVPGFGIQIKLAADGLSLLMLLLTSFMGIISVLASWKEINKNVGFFHFNLMLVLAGITGVFLALDLFLLYFFWELMLIPMYFLISIWGHENKTYAATKFFLFTQASGLLMFLSILALYFIHGANTGVYTFDYEQLLGTNIAPNVAFLLMMGFVIAFTVKLSTVPLHSWLPDAHTQAPTAGSVILAALLLKTGAYGLIRFVLPLFPQASQQFAPVAMALGVISILYGAKLAFAQTDLKRLVAYISVSHMGFILLGIYAFNEMAMQGVVMQIIVHGISTGALFIIAGALSHRIHTRELAQMGGLWSKVPRMGAMGLIFVLASLGLPGLGNFVAEILILIGSFPSNQLLTILATIGLITATVYSLRIMQKVFYGVKHKEWKIADFGFREMVVMGSLTVVIIWLGLFPSPVLRLSENPVRNIIEKVNQSQTKSAQNEAATTDYMSVRRLMKEQHFNTKNKNVNTKE</sequence>
<dbReference type="Proteomes" id="UP000036958">
    <property type="component" value="Unassembled WGS sequence"/>
</dbReference>
<evidence type="ECO:0000256" key="2">
    <source>
        <dbReference type="ARBA" id="ARBA00009025"/>
    </source>
</evidence>
<feature type="transmembrane region" description="Helical" evidence="7">
    <location>
        <begin position="135"/>
        <end position="152"/>
    </location>
</feature>
<keyword evidence="9" id="KW-0560">Oxidoreductase</keyword>
<dbReference type="AlphaFoldDB" id="A0A0L8V5J6"/>
<dbReference type="EC" id="1.6.5.11" evidence="9"/>
<feature type="transmembrane region" description="Helical" evidence="7">
    <location>
        <begin position="304"/>
        <end position="323"/>
    </location>
</feature>
<feature type="transmembrane region" description="Helical" evidence="7">
    <location>
        <begin position="272"/>
        <end position="292"/>
    </location>
</feature>
<dbReference type="GO" id="GO:0042773">
    <property type="term" value="P:ATP synthesis coupled electron transport"/>
    <property type="evidence" value="ECO:0007669"/>
    <property type="project" value="InterPro"/>
</dbReference>
<dbReference type="PATRIC" id="fig|1409788.3.peg.3559"/>
<feature type="transmembrane region" description="Helical" evidence="7">
    <location>
        <begin position="447"/>
        <end position="467"/>
    </location>
</feature>
<evidence type="ECO:0000259" key="8">
    <source>
        <dbReference type="Pfam" id="PF00361"/>
    </source>
</evidence>
<feature type="transmembrane region" description="Helical" evidence="7">
    <location>
        <begin position="409"/>
        <end position="427"/>
    </location>
</feature>
<dbReference type="PANTHER" id="PTHR43507">
    <property type="entry name" value="NADH-UBIQUINONE OXIDOREDUCTASE CHAIN 4"/>
    <property type="match status" value="1"/>
</dbReference>
<evidence type="ECO:0000256" key="5">
    <source>
        <dbReference type="ARBA" id="ARBA00023136"/>
    </source>
</evidence>
<feature type="transmembrane region" description="Helical" evidence="7">
    <location>
        <begin position="244"/>
        <end position="266"/>
    </location>
</feature>
<keyword evidence="4 7" id="KW-1133">Transmembrane helix</keyword>
<keyword evidence="10" id="KW-1185">Reference proteome</keyword>
<dbReference type="Pfam" id="PF00361">
    <property type="entry name" value="Proton_antipo_M"/>
    <property type="match status" value="1"/>
</dbReference>
<dbReference type="STRING" id="1409788.NC99_34730"/>
<dbReference type="InterPro" id="IPR003918">
    <property type="entry name" value="NADH_UbQ_OxRdtase"/>
</dbReference>
<dbReference type="NCBIfam" id="NF004498">
    <property type="entry name" value="PRK05846.1-1"/>
    <property type="match status" value="1"/>
</dbReference>
<gene>
    <name evidence="9" type="ORF">NC99_34730</name>
</gene>
<feature type="transmembrane region" description="Helical" evidence="7">
    <location>
        <begin position="335"/>
        <end position="353"/>
    </location>
</feature>
<dbReference type="PRINTS" id="PR01437">
    <property type="entry name" value="NUOXDRDTASE4"/>
</dbReference>
<comment type="similarity">
    <text evidence="2">Belongs to the complex I subunit 4 family.</text>
</comment>
<feature type="transmembrane region" description="Helical" evidence="7">
    <location>
        <begin position="164"/>
        <end position="185"/>
    </location>
</feature>
<dbReference type="GO" id="GO:0012505">
    <property type="term" value="C:endomembrane system"/>
    <property type="evidence" value="ECO:0007669"/>
    <property type="project" value="UniProtKB-SubCell"/>
</dbReference>
<keyword evidence="5 7" id="KW-0472">Membrane</keyword>
<evidence type="ECO:0000256" key="3">
    <source>
        <dbReference type="ARBA" id="ARBA00022692"/>
    </source>
</evidence>
<protein>
    <submittedName>
        <fullName evidence="9">NADH dehydrogenase (Quinone)</fullName>
        <ecNumber evidence="9">1.6.5.11</ecNumber>
    </submittedName>
</protein>
<dbReference type="InterPro" id="IPR001750">
    <property type="entry name" value="ND/Mrp_TM"/>
</dbReference>
<reference evidence="10" key="1">
    <citation type="submission" date="2015-07" db="EMBL/GenBank/DDBJ databases">
        <title>Genome sequencing of Sunxiuqinia dokdonensis strain SK.</title>
        <authorList>
            <person name="Ahn S."/>
            <person name="Kim B.-C."/>
        </authorList>
    </citation>
    <scope>NUCLEOTIDE SEQUENCE [LARGE SCALE GENOMIC DNA]</scope>
    <source>
        <strain evidence="10">SK</strain>
    </source>
</reference>
<feature type="domain" description="NADH:quinone oxidoreductase/Mrp antiporter transmembrane" evidence="8">
    <location>
        <begin position="128"/>
        <end position="416"/>
    </location>
</feature>